<keyword evidence="2" id="KW-1185">Reference proteome</keyword>
<evidence type="ECO:0000313" key="3">
    <source>
        <dbReference type="WBParaSite" id="nRc.2.0.1.t35257-RA"/>
    </source>
</evidence>
<evidence type="ECO:0000256" key="1">
    <source>
        <dbReference type="SAM" id="MobiDB-lite"/>
    </source>
</evidence>
<feature type="compositionally biased region" description="Basic and acidic residues" evidence="1">
    <location>
        <begin position="68"/>
        <end position="93"/>
    </location>
</feature>
<name>A0A915K975_ROMCU</name>
<evidence type="ECO:0000313" key="2">
    <source>
        <dbReference type="Proteomes" id="UP000887565"/>
    </source>
</evidence>
<accession>A0A915K975</accession>
<reference evidence="3" key="1">
    <citation type="submission" date="2022-11" db="UniProtKB">
        <authorList>
            <consortium name="WormBaseParasite"/>
        </authorList>
    </citation>
    <scope>IDENTIFICATION</scope>
</reference>
<protein>
    <submittedName>
        <fullName evidence="3">Uncharacterized protein</fullName>
    </submittedName>
</protein>
<dbReference type="Proteomes" id="UP000887565">
    <property type="component" value="Unplaced"/>
</dbReference>
<sequence length="125" mass="14326">MPVFYQLTISEQPKSFTNVQQLANAVPKAHSVHNARKAEIGIGERPILINQADPETQQPRSLQPFNCRFDHRCSTDQSQDRYRNHTPSTDRRPPNSAPPPNKFVSFQGQLIEQPRQPQPRSKMLL</sequence>
<dbReference type="WBParaSite" id="nRc.2.0.1.t35257-RA">
    <property type="protein sequence ID" value="nRc.2.0.1.t35257-RA"/>
    <property type="gene ID" value="nRc.2.0.1.g35257"/>
</dbReference>
<proteinExistence type="predicted"/>
<feature type="region of interest" description="Disordered" evidence="1">
    <location>
        <begin position="48"/>
        <end position="125"/>
    </location>
</feature>
<feature type="compositionally biased region" description="Polar residues" evidence="1">
    <location>
        <begin position="53"/>
        <end position="64"/>
    </location>
</feature>
<organism evidence="2 3">
    <name type="scientific">Romanomermis culicivorax</name>
    <name type="common">Nematode worm</name>
    <dbReference type="NCBI Taxonomy" id="13658"/>
    <lineage>
        <taxon>Eukaryota</taxon>
        <taxon>Metazoa</taxon>
        <taxon>Ecdysozoa</taxon>
        <taxon>Nematoda</taxon>
        <taxon>Enoplea</taxon>
        <taxon>Dorylaimia</taxon>
        <taxon>Mermithida</taxon>
        <taxon>Mermithoidea</taxon>
        <taxon>Mermithidae</taxon>
        <taxon>Romanomermis</taxon>
    </lineage>
</organism>
<dbReference type="AlphaFoldDB" id="A0A915K975"/>